<comment type="caution">
    <text evidence="1">The sequence shown here is derived from an EMBL/GenBank/DDBJ whole genome shotgun (WGS) entry which is preliminary data.</text>
</comment>
<sequence>MWTIVTTDTFTAWLAVQHKSDRAAVLAAMLVLQVQGPGLSRPYSDTIKGSLYMNMKELRIQSRGEPIRAFYAFDPGRRGVLLCAGNKTGNEKRFYAQMIAQADREFTDWLNALKNRR</sequence>
<dbReference type="RefSeq" id="WP_067361429.1">
    <property type="nucleotide sequence ID" value="NZ_BAAAFS010000001.1"/>
</dbReference>
<dbReference type="Proteomes" id="UP000322181">
    <property type="component" value="Unassembled WGS sequence"/>
</dbReference>
<dbReference type="EMBL" id="VXKB01000001">
    <property type="protein sequence ID" value="KAA8717555.1"/>
    <property type="molecule type" value="Genomic_DNA"/>
</dbReference>
<name>A0A5M9RDM2_9GAMM</name>
<gene>
    <name evidence="1" type="ORF">F4V73_06865</name>
</gene>
<evidence type="ECO:0000313" key="2">
    <source>
        <dbReference type="Proteomes" id="UP000322181"/>
    </source>
</evidence>
<reference evidence="1 2" key="1">
    <citation type="submission" date="2019-09" db="EMBL/GenBank/DDBJ databases">
        <title>Draft genome sequence of various Type strains from the CCUG.</title>
        <authorList>
            <person name="Pineiro-Iglesias B."/>
            <person name="Tunovic T."/>
            <person name="Unosson C."/>
            <person name="Inganas E."/>
            <person name="Ohlen M."/>
            <person name="Cardew S."/>
            <person name="Jensie-Markopoulos S."/>
            <person name="Salva-Serra F."/>
            <person name="Jaen-Luchoro D."/>
            <person name="Karlsson R."/>
            <person name="Svensson-Stadler L."/>
            <person name="Chun J."/>
            <person name="Moore E."/>
        </authorList>
    </citation>
    <scope>NUCLEOTIDE SEQUENCE [LARGE SCALE GENOMIC DNA]</scope>
    <source>
        <strain evidence="1 2">CCUG 53682T</strain>
    </source>
</reference>
<organism evidence="1 2">
    <name type="scientific">Morganella psychrotolerans</name>
    <dbReference type="NCBI Taxonomy" id="368603"/>
    <lineage>
        <taxon>Bacteria</taxon>
        <taxon>Pseudomonadati</taxon>
        <taxon>Pseudomonadota</taxon>
        <taxon>Gammaproteobacteria</taxon>
        <taxon>Enterobacterales</taxon>
        <taxon>Morganellaceae</taxon>
        <taxon>Morganella</taxon>
    </lineage>
</organism>
<dbReference type="OrthoDB" id="330810at2"/>
<proteinExistence type="predicted"/>
<dbReference type="AlphaFoldDB" id="A0A5M9RDM2"/>
<dbReference type="InterPro" id="IPR009241">
    <property type="entry name" value="HigB-like"/>
</dbReference>
<accession>A0A5M9RDM2</accession>
<protein>
    <submittedName>
        <fullName evidence="1">Diaminopimelate decarboxylase</fullName>
    </submittedName>
</protein>
<evidence type="ECO:0000313" key="1">
    <source>
        <dbReference type="EMBL" id="KAA8717555.1"/>
    </source>
</evidence>
<dbReference type="Pfam" id="PF05973">
    <property type="entry name" value="Gp49"/>
    <property type="match status" value="1"/>
</dbReference>